<protein>
    <submittedName>
        <fullName evidence="2">Helix-turn-helix transcriptional regulator</fullName>
    </submittedName>
</protein>
<accession>A0AAE9N223</accession>
<dbReference type="InterPro" id="IPR001387">
    <property type="entry name" value="Cro/C1-type_HTH"/>
</dbReference>
<dbReference type="CDD" id="cd00093">
    <property type="entry name" value="HTH_XRE"/>
    <property type="match status" value="1"/>
</dbReference>
<evidence type="ECO:0000259" key="1">
    <source>
        <dbReference type="PROSITE" id="PS50943"/>
    </source>
</evidence>
<evidence type="ECO:0000313" key="3">
    <source>
        <dbReference type="Proteomes" id="UP001058687"/>
    </source>
</evidence>
<reference evidence="2" key="1">
    <citation type="submission" date="2020-03" db="EMBL/GenBank/DDBJ databases">
        <title>Five strains of Vibrio campbellii isolated from Mariana Trench.</title>
        <authorList>
            <person name="Liang J."/>
            <person name="Zhang X.-H."/>
        </authorList>
    </citation>
    <scope>NUCLEOTIDE SEQUENCE</scope>
    <source>
        <strain evidence="2">LJC014</strain>
    </source>
</reference>
<dbReference type="RefSeq" id="WP_255935335.1">
    <property type="nucleotide sequence ID" value="NZ_CP050467.1"/>
</dbReference>
<organism evidence="2 3">
    <name type="scientific">Vibrio campbellii</name>
    <dbReference type="NCBI Taxonomy" id="680"/>
    <lineage>
        <taxon>Bacteria</taxon>
        <taxon>Pseudomonadati</taxon>
        <taxon>Pseudomonadota</taxon>
        <taxon>Gammaproteobacteria</taxon>
        <taxon>Vibrionales</taxon>
        <taxon>Vibrionaceae</taxon>
        <taxon>Vibrio</taxon>
    </lineage>
</organism>
<dbReference type="SUPFAM" id="SSF47413">
    <property type="entry name" value="lambda repressor-like DNA-binding domains"/>
    <property type="match status" value="1"/>
</dbReference>
<sequence length="102" mass="11759">MIHKALKLIRQYHNLTISELAQEFDFPSAYLKEIESGKKPVESQLLELYSAKFDIPVSSLVMFSQDIHKEGKLAKKFRHLMAGKILLIADWAMNKNDKKIKA</sequence>
<dbReference type="Gene3D" id="1.10.260.40">
    <property type="entry name" value="lambda repressor-like DNA-binding domains"/>
    <property type="match status" value="1"/>
</dbReference>
<evidence type="ECO:0000313" key="2">
    <source>
        <dbReference type="EMBL" id="UTZ27724.1"/>
    </source>
</evidence>
<dbReference type="InterPro" id="IPR010982">
    <property type="entry name" value="Lambda_DNA-bd_dom_sf"/>
</dbReference>
<dbReference type="Proteomes" id="UP001058687">
    <property type="component" value="Chromosome 1"/>
</dbReference>
<dbReference type="AlphaFoldDB" id="A0AAE9N223"/>
<feature type="domain" description="HTH cro/C1-type" evidence="1">
    <location>
        <begin position="6"/>
        <end position="60"/>
    </location>
</feature>
<dbReference type="SMART" id="SM00530">
    <property type="entry name" value="HTH_XRE"/>
    <property type="match status" value="1"/>
</dbReference>
<gene>
    <name evidence="2" type="ORF">HB761_13780</name>
</gene>
<name>A0AAE9N223_9VIBR</name>
<dbReference type="EMBL" id="CP050467">
    <property type="protein sequence ID" value="UTZ27724.1"/>
    <property type="molecule type" value="Genomic_DNA"/>
</dbReference>
<dbReference type="PROSITE" id="PS50943">
    <property type="entry name" value="HTH_CROC1"/>
    <property type="match status" value="1"/>
</dbReference>
<dbReference type="GO" id="GO:0003677">
    <property type="term" value="F:DNA binding"/>
    <property type="evidence" value="ECO:0007669"/>
    <property type="project" value="InterPro"/>
</dbReference>
<proteinExistence type="predicted"/>